<evidence type="ECO:0000256" key="1">
    <source>
        <dbReference type="ARBA" id="ARBA00022801"/>
    </source>
</evidence>
<evidence type="ECO:0000259" key="3">
    <source>
        <dbReference type="Pfam" id="PF07687"/>
    </source>
</evidence>
<dbReference type="PANTHER" id="PTHR11014:SF63">
    <property type="entry name" value="METALLOPEPTIDASE, PUTATIVE (AFU_ORTHOLOGUE AFUA_6G09600)-RELATED"/>
    <property type="match status" value="1"/>
</dbReference>
<comment type="cofactor">
    <cofactor evidence="2">
        <name>Mn(2+)</name>
        <dbReference type="ChEBI" id="CHEBI:29035"/>
    </cofactor>
    <text evidence="2">The Mn(2+) ion enhances activity.</text>
</comment>
<accession>A0A4R8MET8</accession>
<dbReference type="SUPFAM" id="SSF53187">
    <property type="entry name" value="Zn-dependent exopeptidases"/>
    <property type="match status" value="1"/>
</dbReference>
<dbReference type="InterPro" id="IPR036264">
    <property type="entry name" value="Bact_exopeptidase_dim_dom"/>
</dbReference>
<dbReference type="Pfam" id="PF01546">
    <property type="entry name" value="Peptidase_M20"/>
    <property type="match status" value="1"/>
</dbReference>
<dbReference type="RefSeq" id="WP_133956518.1">
    <property type="nucleotide sequence ID" value="NZ_SORI01000003.1"/>
</dbReference>
<dbReference type="Pfam" id="PF07687">
    <property type="entry name" value="M20_dimer"/>
    <property type="match status" value="1"/>
</dbReference>
<dbReference type="AlphaFoldDB" id="A0A4R8MET8"/>
<dbReference type="GO" id="GO:0019877">
    <property type="term" value="P:diaminopimelate biosynthetic process"/>
    <property type="evidence" value="ECO:0007669"/>
    <property type="project" value="UniProtKB-ARBA"/>
</dbReference>
<feature type="binding site" evidence="2">
    <location>
        <position position="366"/>
    </location>
    <ligand>
        <name>Mn(2+)</name>
        <dbReference type="ChEBI" id="CHEBI:29035"/>
        <label>2</label>
    </ligand>
</feature>
<dbReference type="OrthoDB" id="5892at2"/>
<evidence type="ECO:0000256" key="2">
    <source>
        <dbReference type="PIRSR" id="PIRSR005962-1"/>
    </source>
</evidence>
<gene>
    <name evidence="4" type="ORF">C8D99_103117</name>
</gene>
<dbReference type="Proteomes" id="UP000295066">
    <property type="component" value="Unassembled WGS sequence"/>
</dbReference>
<feature type="binding site" evidence="2">
    <location>
        <position position="138"/>
    </location>
    <ligand>
        <name>Mn(2+)</name>
        <dbReference type="ChEBI" id="CHEBI:29035"/>
        <label>2</label>
    </ligand>
</feature>
<evidence type="ECO:0000313" key="5">
    <source>
        <dbReference type="Proteomes" id="UP000295066"/>
    </source>
</evidence>
<dbReference type="FunFam" id="3.30.70.360:FF:000001">
    <property type="entry name" value="N-acetyldiaminopimelate deacetylase"/>
    <property type="match status" value="1"/>
</dbReference>
<feature type="binding site" evidence="2">
    <location>
        <position position="164"/>
    </location>
    <ligand>
        <name>Mn(2+)</name>
        <dbReference type="ChEBI" id="CHEBI:29035"/>
        <label>2</label>
    </ligand>
</feature>
<feature type="binding site" evidence="2">
    <location>
        <position position="104"/>
    </location>
    <ligand>
        <name>Mn(2+)</name>
        <dbReference type="ChEBI" id="CHEBI:29035"/>
        <label>2</label>
    </ligand>
</feature>
<dbReference type="Gene3D" id="3.30.70.360">
    <property type="match status" value="1"/>
</dbReference>
<name>A0A4R8MET8_9BACT</name>
<feature type="binding site" evidence="2">
    <location>
        <position position="102"/>
    </location>
    <ligand>
        <name>Mn(2+)</name>
        <dbReference type="ChEBI" id="CHEBI:29035"/>
        <label>2</label>
    </ligand>
</feature>
<dbReference type="InterPro" id="IPR011650">
    <property type="entry name" value="Peptidase_M20_dimer"/>
</dbReference>
<dbReference type="Gene3D" id="3.40.630.10">
    <property type="entry name" value="Zn peptidases"/>
    <property type="match status" value="1"/>
</dbReference>
<evidence type="ECO:0000313" key="4">
    <source>
        <dbReference type="EMBL" id="TDY62897.1"/>
    </source>
</evidence>
<proteinExistence type="predicted"/>
<sequence>MFDVKKKAQEMNDRIIQWRRTLHATPEIGFNTPVTEKFIVDELEKIGVDEIRHGNGMRGIVALIKGGRPGKVLGIRADYDALNMTEDTGLPFAATNGNMHACGHDAHAAILLGTAKLLTECRDELQGTIKLLFQPSEEDGKGAPAMIEDGVFENPAMDGIIGLHTGNLWKGFMPGEAGYRFGALMAAADWFTVTFEGKGGHGATPHLTVDPVAMACQAVNLLQLVVSRETSPLDSAVVTVGTIQGGTMPNIIAPSCTISGTIRSLSPETRKNLETRLKGICTDVAEALRGKASVSFRYGPPPLINDRGMTEKMKAAMEDILGTEAVHEVEEPTMGGEDMAFFQEKVPGSFFFLPANYGDERDYPHHHPKFNLNESVFWIGPAVMAKYALTW</sequence>
<keyword evidence="2" id="KW-0479">Metal-binding</keyword>
<keyword evidence="2" id="KW-0464">Manganese</keyword>
<organism evidence="4 5">
    <name type="scientific">Aminivibrio pyruvatiphilus</name>
    <dbReference type="NCBI Taxonomy" id="1005740"/>
    <lineage>
        <taxon>Bacteria</taxon>
        <taxon>Thermotogati</taxon>
        <taxon>Synergistota</taxon>
        <taxon>Synergistia</taxon>
        <taxon>Synergistales</taxon>
        <taxon>Aminobacteriaceae</taxon>
        <taxon>Aminivibrio</taxon>
    </lineage>
</organism>
<protein>
    <submittedName>
        <fullName evidence="4">Amidohydrolase</fullName>
    </submittedName>
</protein>
<comment type="caution">
    <text evidence="4">The sequence shown here is derived from an EMBL/GenBank/DDBJ whole genome shotgun (WGS) entry which is preliminary data.</text>
</comment>
<reference evidence="4 5" key="1">
    <citation type="submission" date="2019-03" db="EMBL/GenBank/DDBJ databases">
        <title>Genomic Encyclopedia of Type Strains, Phase IV (KMG-IV): sequencing the most valuable type-strain genomes for metagenomic binning, comparative biology and taxonomic classification.</title>
        <authorList>
            <person name="Goeker M."/>
        </authorList>
    </citation>
    <scope>NUCLEOTIDE SEQUENCE [LARGE SCALE GENOMIC DNA]</scope>
    <source>
        <strain evidence="4 5">DSM 25964</strain>
    </source>
</reference>
<keyword evidence="1 4" id="KW-0378">Hydrolase</keyword>
<dbReference type="InterPro" id="IPR017439">
    <property type="entry name" value="Amidohydrolase"/>
</dbReference>
<feature type="domain" description="Peptidase M20 dimerisation" evidence="3">
    <location>
        <begin position="190"/>
        <end position="285"/>
    </location>
</feature>
<dbReference type="CDD" id="cd03886">
    <property type="entry name" value="M20_Acy1"/>
    <property type="match status" value="1"/>
</dbReference>
<dbReference type="SUPFAM" id="SSF55031">
    <property type="entry name" value="Bacterial exopeptidase dimerisation domain"/>
    <property type="match status" value="1"/>
</dbReference>
<keyword evidence="5" id="KW-1185">Reference proteome</keyword>
<dbReference type="InterPro" id="IPR002933">
    <property type="entry name" value="Peptidase_M20"/>
</dbReference>
<dbReference type="PANTHER" id="PTHR11014">
    <property type="entry name" value="PEPTIDASE M20 FAMILY MEMBER"/>
    <property type="match status" value="1"/>
</dbReference>
<dbReference type="PIRSF" id="PIRSF005962">
    <property type="entry name" value="Pept_M20D_amidohydro"/>
    <property type="match status" value="1"/>
</dbReference>
<dbReference type="GO" id="GO:0046872">
    <property type="term" value="F:metal ion binding"/>
    <property type="evidence" value="ECO:0007669"/>
    <property type="project" value="UniProtKB-KW"/>
</dbReference>
<dbReference type="NCBIfam" id="TIGR01891">
    <property type="entry name" value="amidohydrolases"/>
    <property type="match status" value="1"/>
</dbReference>
<dbReference type="GO" id="GO:0050118">
    <property type="term" value="F:N-acetyldiaminopimelate deacetylase activity"/>
    <property type="evidence" value="ECO:0007669"/>
    <property type="project" value="UniProtKB-ARBA"/>
</dbReference>
<dbReference type="EMBL" id="SORI01000003">
    <property type="protein sequence ID" value="TDY62897.1"/>
    <property type="molecule type" value="Genomic_DNA"/>
</dbReference>